<reference evidence="1 2" key="1">
    <citation type="submission" date="2013-11" db="EMBL/GenBank/DDBJ databases">
        <title>The Genome Sequence of Phytophthora parasitica P1976.</title>
        <authorList>
            <consortium name="The Broad Institute Genomics Platform"/>
            <person name="Russ C."/>
            <person name="Tyler B."/>
            <person name="Panabieres F."/>
            <person name="Shan W."/>
            <person name="Tripathy S."/>
            <person name="Grunwald N."/>
            <person name="Machado M."/>
            <person name="Johnson C.S."/>
            <person name="Walker B."/>
            <person name="Young S."/>
            <person name="Zeng Q."/>
            <person name="Gargeya S."/>
            <person name="Fitzgerald M."/>
            <person name="Haas B."/>
            <person name="Abouelleil A."/>
            <person name="Allen A.W."/>
            <person name="Alvarado L."/>
            <person name="Arachchi H.M."/>
            <person name="Berlin A.M."/>
            <person name="Chapman S.B."/>
            <person name="Gainer-Dewar J."/>
            <person name="Goldberg J."/>
            <person name="Griggs A."/>
            <person name="Gujja S."/>
            <person name="Hansen M."/>
            <person name="Howarth C."/>
            <person name="Imamovic A."/>
            <person name="Ireland A."/>
            <person name="Larimer J."/>
            <person name="McCowan C."/>
            <person name="Murphy C."/>
            <person name="Pearson M."/>
            <person name="Poon T.W."/>
            <person name="Priest M."/>
            <person name="Roberts A."/>
            <person name="Saif S."/>
            <person name="Shea T."/>
            <person name="Sisk P."/>
            <person name="Sykes S."/>
            <person name="Wortman J."/>
            <person name="Nusbaum C."/>
            <person name="Birren B."/>
        </authorList>
    </citation>
    <scope>NUCLEOTIDE SEQUENCE [LARGE SCALE GENOMIC DNA]</scope>
    <source>
        <strain evidence="1 2">P1976</strain>
    </source>
</reference>
<proteinExistence type="predicted"/>
<gene>
    <name evidence="1" type="ORF">F444_17150</name>
</gene>
<dbReference type="AlphaFoldDB" id="A0A080ZFY3"/>
<organism evidence="1 2">
    <name type="scientific">Phytophthora nicotianae P1976</name>
    <dbReference type="NCBI Taxonomy" id="1317066"/>
    <lineage>
        <taxon>Eukaryota</taxon>
        <taxon>Sar</taxon>
        <taxon>Stramenopiles</taxon>
        <taxon>Oomycota</taxon>
        <taxon>Peronosporomycetes</taxon>
        <taxon>Peronosporales</taxon>
        <taxon>Peronosporaceae</taxon>
        <taxon>Phytophthora</taxon>
    </lineage>
</organism>
<sequence>MIHGVMRNIRDAEGRDVKRALPGTVVDITYSNKSKNVDAPNEHGFFVLPEARASR</sequence>
<evidence type="ECO:0000313" key="1">
    <source>
        <dbReference type="EMBL" id="ETO65544.1"/>
    </source>
</evidence>
<protein>
    <submittedName>
        <fullName evidence="1">Uncharacterized protein</fullName>
    </submittedName>
</protein>
<evidence type="ECO:0000313" key="2">
    <source>
        <dbReference type="Proteomes" id="UP000028582"/>
    </source>
</evidence>
<dbReference type="Proteomes" id="UP000028582">
    <property type="component" value="Unassembled WGS sequence"/>
</dbReference>
<comment type="caution">
    <text evidence="1">The sequence shown here is derived from an EMBL/GenBank/DDBJ whole genome shotgun (WGS) entry which is preliminary data.</text>
</comment>
<dbReference type="EMBL" id="ANJA01003181">
    <property type="protein sequence ID" value="ETO65544.1"/>
    <property type="molecule type" value="Genomic_DNA"/>
</dbReference>
<accession>A0A080ZFY3</accession>
<name>A0A080ZFY3_PHYNI</name>